<name>A0ABQ9ZJJ4_9CRUS</name>
<comment type="caution">
    <text evidence="1">The sequence shown here is derived from an EMBL/GenBank/DDBJ whole genome shotgun (WGS) entry which is preliminary data.</text>
</comment>
<protein>
    <recommendedName>
        <fullName evidence="3">GMP synthase</fullName>
    </recommendedName>
</protein>
<proteinExistence type="predicted"/>
<organism evidence="1 2">
    <name type="scientific">Daphnia magna</name>
    <dbReference type="NCBI Taxonomy" id="35525"/>
    <lineage>
        <taxon>Eukaryota</taxon>
        <taxon>Metazoa</taxon>
        <taxon>Ecdysozoa</taxon>
        <taxon>Arthropoda</taxon>
        <taxon>Crustacea</taxon>
        <taxon>Branchiopoda</taxon>
        <taxon>Diplostraca</taxon>
        <taxon>Cladocera</taxon>
        <taxon>Anomopoda</taxon>
        <taxon>Daphniidae</taxon>
        <taxon>Daphnia</taxon>
    </lineage>
</organism>
<evidence type="ECO:0000313" key="2">
    <source>
        <dbReference type="Proteomes" id="UP001234178"/>
    </source>
</evidence>
<evidence type="ECO:0008006" key="3">
    <source>
        <dbReference type="Google" id="ProtNLM"/>
    </source>
</evidence>
<sequence length="97" mass="10955">MDTNIVSVFTQTNCVLARRAVPLEYCVITLLLDLPDRIKYIFPGRRCIGDLHKFTGQNEVLARKIPTPITFKNEKTFKILGTHAPMLHPSTSKLSIS</sequence>
<reference evidence="1 2" key="1">
    <citation type="journal article" date="2023" name="Nucleic Acids Res.">
        <title>The hologenome of Daphnia magna reveals possible DNA methylation and microbiome-mediated evolution of the host genome.</title>
        <authorList>
            <person name="Chaturvedi A."/>
            <person name="Li X."/>
            <person name="Dhandapani V."/>
            <person name="Marshall H."/>
            <person name="Kissane S."/>
            <person name="Cuenca-Cambronero M."/>
            <person name="Asole G."/>
            <person name="Calvet F."/>
            <person name="Ruiz-Romero M."/>
            <person name="Marangio P."/>
            <person name="Guigo R."/>
            <person name="Rago D."/>
            <person name="Mirbahai L."/>
            <person name="Eastwood N."/>
            <person name="Colbourne J.K."/>
            <person name="Zhou J."/>
            <person name="Mallon E."/>
            <person name="Orsini L."/>
        </authorList>
    </citation>
    <scope>NUCLEOTIDE SEQUENCE [LARGE SCALE GENOMIC DNA]</scope>
    <source>
        <strain evidence="1">LRV0_1</strain>
    </source>
</reference>
<dbReference type="Proteomes" id="UP001234178">
    <property type="component" value="Unassembled WGS sequence"/>
</dbReference>
<dbReference type="EMBL" id="JAOYFB010000004">
    <property type="protein sequence ID" value="KAK4013099.1"/>
    <property type="molecule type" value="Genomic_DNA"/>
</dbReference>
<gene>
    <name evidence="1" type="ORF">OUZ56_025339</name>
</gene>
<keyword evidence="2" id="KW-1185">Reference proteome</keyword>
<evidence type="ECO:0000313" key="1">
    <source>
        <dbReference type="EMBL" id="KAK4013099.1"/>
    </source>
</evidence>
<accession>A0ABQ9ZJJ4</accession>